<keyword evidence="4" id="KW-1185">Reference proteome</keyword>
<feature type="compositionally biased region" description="Gly residues" evidence="1">
    <location>
        <begin position="301"/>
        <end position="311"/>
    </location>
</feature>
<comment type="caution">
    <text evidence="3">The sequence shown here is derived from an EMBL/GenBank/DDBJ whole genome shotgun (WGS) entry which is preliminary data.</text>
</comment>
<accession>A0A835Z2Y4</accession>
<dbReference type="Pfam" id="PF00134">
    <property type="entry name" value="Cyclin_N"/>
    <property type="match status" value="1"/>
</dbReference>
<dbReference type="EMBL" id="JAFCMP010000334">
    <property type="protein sequence ID" value="KAG5181293.1"/>
    <property type="molecule type" value="Genomic_DNA"/>
</dbReference>
<dbReference type="SUPFAM" id="SSF47954">
    <property type="entry name" value="Cyclin-like"/>
    <property type="match status" value="1"/>
</dbReference>
<dbReference type="InterPro" id="IPR039361">
    <property type="entry name" value="Cyclin"/>
</dbReference>
<dbReference type="InterPro" id="IPR036915">
    <property type="entry name" value="Cyclin-like_sf"/>
</dbReference>
<proteinExistence type="predicted"/>
<name>A0A835Z2Y4_9STRA</name>
<dbReference type="Gene3D" id="1.10.472.10">
    <property type="entry name" value="Cyclin-like"/>
    <property type="match status" value="1"/>
</dbReference>
<feature type="region of interest" description="Disordered" evidence="1">
    <location>
        <begin position="298"/>
        <end position="384"/>
    </location>
</feature>
<dbReference type="PANTHER" id="PTHR10177">
    <property type="entry name" value="CYCLINS"/>
    <property type="match status" value="1"/>
</dbReference>
<dbReference type="OrthoDB" id="285802at2759"/>
<dbReference type="Proteomes" id="UP000664859">
    <property type="component" value="Unassembled WGS sequence"/>
</dbReference>
<evidence type="ECO:0000256" key="1">
    <source>
        <dbReference type="SAM" id="MobiDB-lite"/>
    </source>
</evidence>
<sequence>MVATAKLPSDAFFTSVDHERVLRTDLARAAEPKYQVRMACTALDDSFLDMRAAAIVWYDATAKYFQLSPRTVPLAVNFLDRFSSIDSLCRSNHDRTRLAAITCLVIASKLEDGKLTLNRMQQLSMSAWETSHGQHEEQRILHALKYKIAPTLAMDILDDLCATALVRWEHANESLATDCVAPTAPAADAAAVESCALSVAVRSARAQPERRLRIAAAAAGADAAGGAAAAAMADTKAKLRDAAVMGAAALITAARRARLPDIGALERHVRACCEMPPAAWSMVERCCALLQQLLAPPQRSSGGGGGAGGSSSGSSSAAAAAAEASAAAVEGTPVKPKRVRAKSPTTVADVDEVQVRALPGTPADTTATEWRPATGAHAKRARAG</sequence>
<evidence type="ECO:0000313" key="4">
    <source>
        <dbReference type="Proteomes" id="UP000664859"/>
    </source>
</evidence>
<dbReference type="AlphaFoldDB" id="A0A835Z2Y4"/>
<feature type="domain" description="Cyclin N-terminal" evidence="2">
    <location>
        <begin position="47"/>
        <end position="148"/>
    </location>
</feature>
<gene>
    <name evidence="3" type="ORF">JKP88DRAFT_273376</name>
</gene>
<evidence type="ECO:0000313" key="3">
    <source>
        <dbReference type="EMBL" id="KAG5181293.1"/>
    </source>
</evidence>
<evidence type="ECO:0000259" key="2">
    <source>
        <dbReference type="Pfam" id="PF00134"/>
    </source>
</evidence>
<feature type="compositionally biased region" description="Low complexity" evidence="1">
    <location>
        <begin position="312"/>
        <end position="328"/>
    </location>
</feature>
<reference evidence="3" key="1">
    <citation type="submission" date="2021-02" db="EMBL/GenBank/DDBJ databases">
        <title>First Annotated Genome of the Yellow-green Alga Tribonema minus.</title>
        <authorList>
            <person name="Mahan K.M."/>
        </authorList>
    </citation>
    <scope>NUCLEOTIDE SEQUENCE</scope>
    <source>
        <strain evidence="3">UTEX B ZZ1240</strain>
    </source>
</reference>
<dbReference type="InterPro" id="IPR006671">
    <property type="entry name" value="Cyclin_N"/>
</dbReference>
<organism evidence="3 4">
    <name type="scientific">Tribonema minus</name>
    <dbReference type="NCBI Taxonomy" id="303371"/>
    <lineage>
        <taxon>Eukaryota</taxon>
        <taxon>Sar</taxon>
        <taxon>Stramenopiles</taxon>
        <taxon>Ochrophyta</taxon>
        <taxon>PX clade</taxon>
        <taxon>Xanthophyceae</taxon>
        <taxon>Tribonematales</taxon>
        <taxon>Tribonemataceae</taxon>
        <taxon>Tribonema</taxon>
    </lineage>
</organism>
<protein>
    <recommendedName>
        <fullName evidence="2">Cyclin N-terminal domain-containing protein</fullName>
    </recommendedName>
</protein>